<dbReference type="AlphaFoldDB" id="A0A562KWL8"/>
<gene>
    <name evidence="3" type="ORF">IQ17_05082</name>
</gene>
<reference evidence="3 4" key="1">
    <citation type="journal article" date="2015" name="Stand. Genomic Sci.">
        <title>Genomic Encyclopedia of Bacterial and Archaeal Type Strains, Phase III: the genomes of soil and plant-associated and newly described type strains.</title>
        <authorList>
            <person name="Whitman W.B."/>
            <person name="Woyke T."/>
            <person name="Klenk H.P."/>
            <person name="Zhou Y."/>
            <person name="Lilburn T.G."/>
            <person name="Beck B.J."/>
            <person name="De Vos P."/>
            <person name="Vandamme P."/>
            <person name="Eisen J.A."/>
            <person name="Garrity G."/>
            <person name="Hugenholtz P."/>
            <person name="Kyrpides N.C."/>
        </authorList>
    </citation>
    <scope>NUCLEOTIDE SEQUENCE [LARGE SCALE GENOMIC DNA]</scope>
    <source>
        <strain evidence="3 4">CGMCC 1.10947</strain>
    </source>
</reference>
<keyword evidence="4" id="KW-1185">Reference proteome</keyword>
<feature type="compositionally biased region" description="Basic and acidic residues" evidence="2">
    <location>
        <begin position="115"/>
        <end position="124"/>
    </location>
</feature>
<protein>
    <submittedName>
        <fullName evidence="3">Uncharacterized protein</fullName>
    </submittedName>
</protein>
<keyword evidence="1" id="KW-0175">Coiled coil</keyword>
<comment type="caution">
    <text evidence="3">The sequence shown here is derived from an EMBL/GenBank/DDBJ whole genome shotgun (WGS) entry which is preliminary data.</text>
</comment>
<evidence type="ECO:0000313" key="4">
    <source>
        <dbReference type="Proteomes" id="UP000317176"/>
    </source>
</evidence>
<evidence type="ECO:0000313" key="3">
    <source>
        <dbReference type="EMBL" id="TWH99782.1"/>
    </source>
</evidence>
<sequence>MAKRSKKSAKKSTAPDDHPEGWKYADEPRPVRPSRGGKRSSPPGKRRLALMTTPERYREILAIIEHWPLNRPLDWKVLMDLIGARYHGKWTRQALAKYDDLQDAFTKRLGQVEEAMAKAKPKDGKKPRKARTRDEQVEYLKRQLDAANKEIVDLKVQYAILDNRMARWRKNALGRGMTVAQLDKKLQENDRGRSDKS</sequence>
<feature type="compositionally biased region" description="Basic and acidic residues" evidence="2">
    <location>
        <begin position="13"/>
        <end position="30"/>
    </location>
</feature>
<dbReference type="EMBL" id="VLKL01000016">
    <property type="protein sequence ID" value="TWH99782.1"/>
    <property type="molecule type" value="Genomic_DNA"/>
</dbReference>
<feature type="region of interest" description="Disordered" evidence="2">
    <location>
        <begin position="115"/>
        <end position="135"/>
    </location>
</feature>
<accession>A0A562KWL8</accession>
<feature type="compositionally biased region" description="Basic residues" evidence="2">
    <location>
        <begin position="1"/>
        <end position="10"/>
    </location>
</feature>
<name>A0A562KWL8_9BRAD</name>
<evidence type="ECO:0000256" key="1">
    <source>
        <dbReference type="SAM" id="Coils"/>
    </source>
</evidence>
<proteinExistence type="predicted"/>
<organism evidence="3 4">
    <name type="scientific">Bradyrhizobium daqingense</name>
    <dbReference type="NCBI Taxonomy" id="993502"/>
    <lineage>
        <taxon>Bacteria</taxon>
        <taxon>Pseudomonadati</taxon>
        <taxon>Pseudomonadota</taxon>
        <taxon>Alphaproteobacteria</taxon>
        <taxon>Hyphomicrobiales</taxon>
        <taxon>Nitrobacteraceae</taxon>
        <taxon>Bradyrhizobium</taxon>
    </lineage>
</organism>
<dbReference type="Proteomes" id="UP000317176">
    <property type="component" value="Unassembled WGS sequence"/>
</dbReference>
<feature type="region of interest" description="Disordered" evidence="2">
    <location>
        <begin position="1"/>
        <end position="51"/>
    </location>
</feature>
<feature type="coiled-coil region" evidence="1">
    <location>
        <begin position="137"/>
        <end position="164"/>
    </location>
</feature>
<evidence type="ECO:0000256" key="2">
    <source>
        <dbReference type="SAM" id="MobiDB-lite"/>
    </source>
</evidence>